<evidence type="ECO:0000313" key="4">
    <source>
        <dbReference type="Proteomes" id="UP000549009"/>
    </source>
</evidence>
<organism evidence="2 3">
    <name type="scientific">Streptomyces spectabilis</name>
    <dbReference type="NCBI Taxonomy" id="68270"/>
    <lineage>
        <taxon>Bacteria</taxon>
        <taxon>Bacillati</taxon>
        <taxon>Actinomycetota</taxon>
        <taxon>Actinomycetes</taxon>
        <taxon>Kitasatosporales</taxon>
        <taxon>Streptomycetaceae</taxon>
        <taxon>Streptomyces</taxon>
    </lineage>
</organism>
<reference evidence="1 4" key="2">
    <citation type="submission" date="2020-08" db="EMBL/GenBank/DDBJ databases">
        <title>Genomic Encyclopedia of Type Strains, Phase III (KMG-III): the genomes of soil and plant-associated and newly described type strains.</title>
        <authorList>
            <person name="Whitman W."/>
        </authorList>
    </citation>
    <scope>NUCLEOTIDE SEQUENCE [LARGE SCALE GENOMIC DNA]</scope>
    <source>
        <strain evidence="1 4">CECT 3146</strain>
    </source>
</reference>
<keyword evidence="4" id="KW-1185">Reference proteome</keyword>
<evidence type="ECO:0000313" key="2">
    <source>
        <dbReference type="EMBL" id="QEV59788.1"/>
    </source>
</evidence>
<name>A0A5P2X5Q4_STRST</name>
<reference evidence="2 3" key="1">
    <citation type="submission" date="2017-09" db="EMBL/GenBank/DDBJ databases">
        <authorList>
            <person name="Lee N."/>
            <person name="Cho B.-K."/>
        </authorList>
    </citation>
    <scope>NUCLEOTIDE SEQUENCE [LARGE SCALE GENOMIC DNA]</scope>
    <source>
        <strain evidence="2 3">ATCC 27465</strain>
    </source>
</reference>
<dbReference type="EMBL" id="CP023690">
    <property type="protein sequence ID" value="QEV59788.1"/>
    <property type="molecule type" value="Genomic_DNA"/>
</dbReference>
<protein>
    <submittedName>
        <fullName evidence="2">Uncharacterized protein</fullName>
    </submittedName>
</protein>
<accession>A0A5P2X5Q4</accession>
<dbReference type="Proteomes" id="UP000326505">
    <property type="component" value="Chromosome"/>
</dbReference>
<proteinExistence type="predicted"/>
<gene>
    <name evidence="2" type="ORF">CP982_14450</name>
    <name evidence="1" type="ORF">FHS40_002304</name>
</gene>
<evidence type="ECO:0000313" key="3">
    <source>
        <dbReference type="Proteomes" id="UP000326505"/>
    </source>
</evidence>
<dbReference type="RefSeq" id="WP_150510905.1">
    <property type="nucleotide sequence ID" value="NZ_BMSQ01000004.1"/>
</dbReference>
<dbReference type="EMBL" id="JACHJD010000003">
    <property type="protein sequence ID" value="MBB5103251.1"/>
    <property type="molecule type" value="Genomic_DNA"/>
</dbReference>
<dbReference type="AlphaFoldDB" id="A0A5P2X5Q4"/>
<dbReference type="Pfam" id="PF21848">
    <property type="entry name" value="DUF6907"/>
    <property type="match status" value="1"/>
</dbReference>
<dbReference type="OrthoDB" id="4280644at2"/>
<evidence type="ECO:0000313" key="1">
    <source>
        <dbReference type="EMBL" id="MBB5103251.1"/>
    </source>
</evidence>
<dbReference type="KEGG" id="sspb:CP982_14450"/>
<dbReference type="InterPro" id="IPR054202">
    <property type="entry name" value="DUF6907"/>
</dbReference>
<dbReference type="Proteomes" id="UP000549009">
    <property type="component" value="Unassembled WGS sequence"/>
</dbReference>
<sequence length="149" mass="16454">MTVMDNTRPRTWEFTDVDTGQTRTITCTPWCNISHASDIAHPCLPSEISCISYDRANTAALPVACGHDAEDVYVMSALIEVDHFDPDPARRAPHAIVEIVQDHFTGALDPDGLQALIGLFEQRVAALRIRHAELVTARAEHQPQKEAQA</sequence>